<dbReference type="AlphaFoldDB" id="A0A090AK56"/>
<evidence type="ECO:0000256" key="2">
    <source>
        <dbReference type="ARBA" id="ARBA00013194"/>
    </source>
</evidence>
<feature type="compositionally biased region" description="Basic and acidic residues" evidence="5">
    <location>
        <begin position="209"/>
        <end position="274"/>
    </location>
</feature>
<dbReference type="InterPro" id="IPR044665">
    <property type="entry name" value="E_coli_cyclophilin_A-like"/>
</dbReference>
<keyword evidence="8" id="KW-1185">Reference proteome</keyword>
<evidence type="ECO:0000256" key="4">
    <source>
        <dbReference type="ARBA" id="ARBA00023235"/>
    </source>
</evidence>
<dbReference type="PANTHER" id="PTHR43246">
    <property type="entry name" value="PEPTIDYL-PROLYL CIS-TRANS ISOMERASE CYP38, CHLOROPLASTIC"/>
    <property type="match status" value="1"/>
</dbReference>
<dbReference type="PRINTS" id="PR00153">
    <property type="entry name" value="CSAPPISMRASE"/>
</dbReference>
<dbReference type="Gene3D" id="2.40.100.10">
    <property type="entry name" value="Cyclophilin-like"/>
    <property type="match status" value="1"/>
</dbReference>
<evidence type="ECO:0000313" key="7">
    <source>
        <dbReference type="EMBL" id="BAP57914.1"/>
    </source>
</evidence>
<dbReference type="Pfam" id="PF00160">
    <property type="entry name" value="Pro_isomerase"/>
    <property type="match status" value="1"/>
</dbReference>
<dbReference type="InterPro" id="IPR002130">
    <property type="entry name" value="Cyclophilin-type_PPIase_dom"/>
</dbReference>
<protein>
    <recommendedName>
        <fullName evidence="2">peptidylprolyl isomerase</fullName>
        <ecNumber evidence="2">5.2.1.8</ecNumber>
    </recommendedName>
</protein>
<organism evidence="7 8">
    <name type="scientific">Thioploca ingrica</name>
    <dbReference type="NCBI Taxonomy" id="40754"/>
    <lineage>
        <taxon>Bacteria</taxon>
        <taxon>Pseudomonadati</taxon>
        <taxon>Pseudomonadota</taxon>
        <taxon>Gammaproteobacteria</taxon>
        <taxon>Thiotrichales</taxon>
        <taxon>Thiotrichaceae</taxon>
        <taxon>Thioploca</taxon>
    </lineage>
</organism>
<evidence type="ECO:0000259" key="6">
    <source>
        <dbReference type="PROSITE" id="PS50072"/>
    </source>
</evidence>
<feature type="domain" description="PPIase cyclophilin-type" evidence="6">
    <location>
        <begin position="21"/>
        <end position="186"/>
    </location>
</feature>
<dbReference type="STRING" id="40754.THII_3617"/>
<dbReference type="PROSITE" id="PS00170">
    <property type="entry name" value="CSA_PPIASE_1"/>
    <property type="match status" value="1"/>
</dbReference>
<dbReference type="GO" id="GO:0006457">
    <property type="term" value="P:protein folding"/>
    <property type="evidence" value="ECO:0007669"/>
    <property type="project" value="InterPro"/>
</dbReference>
<dbReference type="PROSITE" id="PS50072">
    <property type="entry name" value="CSA_PPIASE_2"/>
    <property type="match status" value="1"/>
</dbReference>
<dbReference type="KEGG" id="tig:THII_3617"/>
<dbReference type="InterPro" id="IPR020892">
    <property type="entry name" value="Cyclophilin-type_PPIase_CS"/>
</dbReference>
<reference evidence="7" key="1">
    <citation type="journal article" date="2014" name="ISME J.">
        <title>Ecophysiology of Thioploca ingrica as revealed by the complete genome sequence supplemented with proteomic evidence.</title>
        <authorList>
            <person name="Kojima H."/>
            <person name="Ogura Y."/>
            <person name="Yamamoto N."/>
            <person name="Togashi T."/>
            <person name="Mori H."/>
            <person name="Watanabe T."/>
            <person name="Nemoto F."/>
            <person name="Kurokawa K."/>
            <person name="Hayashi T."/>
            <person name="Fukui M."/>
        </authorList>
    </citation>
    <scope>NUCLEOTIDE SEQUENCE [LARGE SCALE GENOMIC DNA]</scope>
</reference>
<dbReference type="InterPro" id="IPR029000">
    <property type="entry name" value="Cyclophilin-like_dom_sf"/>
</dbReference>
<dbReference type="OrthoDB" id="9807797at2"/>
<evidence type="ECO:0000256" key="5">
    <source>
        <dbReference type="SAM" id="MobiDB-lite"/>
    </source>
</evidence>
<dbReference type="Proteomes" id="UP000031623">
    <property type="component" value="Chromosome"/>
</dbReference>
<comment type="similarity">
    <text evidence="1">Belongs to the cyclophilin-type PPIase family.</text>
</comment>
<name>A0A090AK56_9GAMM</name>
<sequence length="318" mass="35156">MKYLTTCLLLLLTTTVYSEVLVPVVKIQTNMGIIIMELYPDKAPKTVENFLRYAKEGFYEGTLFHRVIKNFIIQAGGYTTDYTKKPTHDPVANESKNGLKNLRGSVAMARNFDDPDSATSQFFININNNYSLDYQELREELGYTVFGQMIGGMDVVDKIQATETGSFGPLRKNVPKTSILIAKMTIEQAPPKGIPAPTNKNNLPLPADKASEGKKDLKEKSLKPSATNKKDQASDDKKESIAKPVNHDKPKLAPKAEKIEIHNDKVKSAVKLKENGATSPENKTSKPENKFSKNLPANKSAQPPDAPSNPDKPDSLSY</sequence>
<dbReference type="GO" id="GO:0003755">
    <property type="term" value="F:peptidyl-prolyl cis-trans isomerase activity"/>
    <property type="evidence" value="ECO:0007669"/>
    <property type="project" value="UniProtKB-KW"/>
</dbReference>
<evidence type="ECO:0000313" key="8">
    <source>
        <dbReference type="Proteomes" id="UP000031623"/>
    </source>
</evidence>
<evidence type="ECO:0000256" key="3">
    <source>
        <dbReference type="ARBA" id="ARBA00023110"/>
    </source>
</evidence>
<keyword evidence="3" id="KW-0697">Rotamase</keyword>
<feature type="region of interest" description="Disordered" evidence="5">
    <location>
        <begin position="189"/>
        <end position="318"/>
    </location>
</feature>
<gene>
    <name evidence="7" type="ORF">THII_3617</name>
</gene>
<dbReference type="EC" id="5.2.1.8" evidence="2"/>
<dbReference type="SUPFAM" id="SSF50891">
    <property type="entry name" value="Cyclophilin-like"/>
    <property type="match status" value="1"/>
</dbReference>
<dbReference type="EMBL" id="AP014633">
    <property type="protein sequence ID" value="BAP57914.1"/>
    <property type="molecule type" value="Genomic_DNA"/>
</dbReference>
<proteinExistence type="inferred from homology"/>
<keyword evidence="4 7" id="KW-0413">Isomerase</keyword>
<dbReference type="HOGENOM" id="CLU_874175_0_0_6"/>
<evidence type="ECO:0000256" key="1">
    <source>
        <dbReference type="ARBA" id="ARBA00007365"/>
    </source>
</evidence>
<accession>A0A090AK56</accession>